<sequence length="412" mass="45983">MQVSRVPSAQQKTGLRATPRASVKTFVARRPVVHAATIEKTDWTNIAKDLDVLSPLDAMDHALKTFGGDVGIAFSGAEDVALIEYAKLTGRPFRVFSLDTGRLNGETYRLFEAVEKHYGIHIEYTFPDAKEVMDLVRTKGMFSFYTDGHNECCKIRKVAPLRRQLKTLKAWITGQRKDQSPGTRNAVPVVQVDPAFEGVEGGPGSLIKYNPLSNITSAEVWNFLRVQGVPVNELHSQGYISIGCEPCTRPVLPNQLEREGRWWWEDAAQKECGLHSGNIQKADGTTEARKAERDLWIDGPVVALNKAQLQGLADGKRDKDTLIVLYAPWCPFCQAMEAAYTELGNQLAGSSVRVAKYQADVDREFCTEKLGLKTFPTIVYLPKGREGFIKYPSEKRDVDTLQMWVKTFAGKL</sequence>
<evidence type="ECO:0000313" key="7">
    <source>
        <dbReference type="EMBL" id="GAX83470.1"/>
    </source>
</evidence>
<dbReference type="GO" id="GO:0004604">
    <property type="term" value="F:phosphoadenylyl-sulfate reductase (thioredoxin) activity"/>
    <property type="evidence" value="ECO:0007669"/>
    <property type="project" value="InterPro"/>
</dbReference>
<dbReference type="InterPro" id="IPR004508">
    <property type="entry name" value="Thioredoxin-indep_APS_Rdtase"/>
</dbReference>
<dbReference type="GO" id="GO:0046872">
    <property type="term" value="F:metal ion binding"/>
    <property type="evidence" value="ECO:0007669"/>
    <property type="project" value="UniProtKB-KW"/>
</dbReference>
<dbReference type="SUPFAM" id="SSF52833">
    <property type="entry name" value="Thioredoxin-like"/>
    <property type="match status" value="1"/>
</dbReference>
<dbReference type="HAMAP" id="MF_00063">
    <property type="entry name" value="CysH"/>
    <property type="match status" value="1"/>
</dbReference>
<reference evidence="7 8" key="1">
    <citation type="submission" date="2017-08" db="EMBL/GenBank/DDBJ databases">
        <title>Acidophilic green algal genome provides insights into adaptation to an acidic environment.</title>
        <authorList>
            <person name="Hirooka S."/>
            <person name="Hirose Y."/>
            <person name="Kanesaki Y."/>
            <person name="Higuchi S."/>
            <person name="Fujiwara T."/>
            <person name="Onuma R."/>
            <person name="Era A."/>
            <person name="Ohbayashi R."/>
            <person name="Uzuka A."/>
            <person name="Nozaki H."/>
            <person name="Yoshikawa H."/>
            <person name="Miyagishima S.Y."/>
        </authorList>
    </citation>
    <scope>NUCLEOTIDE SEQUENCE [LARGE SCALE GENOMIC DNA]</scope>
    <source>
        <strain evidence="7 8">NIES-2499</strain>
    </source>
</reference>
<dbReference type="NCBIfam" id="TIGR00424">
    <property type="entry name" value="APS_reduc"/>
    <property type="match status" value="1"/>
</dbReference>
<dbReference type="OrthoDB" id="7869097at2759"/>
<dbReference type="Pfam" id="PF00085">
    <property type="entry name" value="Thioredoxin"/>
    <property type="match status" value="1"/>
</dbReference>
<dbReference type="SUPFAM" id="SSF52402">
    <property type="entry name" value="Adenine nucleotide alpha hydrolases-like"/>
    <property type="match status" value="1"/>
</dbReference>
<keyword evidence="3" id="KW-0560">Oxidoreductase</keyword>
<dbReference type="EMBL" id="BEGY01000099">
    <property type="protein sequence ID" value="GAX83470.1"/>
    <property type="molecule type" value="Genomic_DNA"/>
</dbReference>
<name>A0A250XL05_9CHLO</name>
<comment type="caution">
    <text evidence="7">The sequence shown here is derived from an EMBL/GenBank/DDBJ whole genome shotgun (WGS) entry which is preliminary data.</text>
</comment>
<evidence type="ECO:0000256" key="5">
    <source>
        <dbReference type="ARBA" id="ARBA00023014"/>
    </source>
</evidence>
<dbReference type="Gene3D" id="3.40.50.620">
    <property type="entry name" value="HUPs"/>
    <property type="match status" value="1"/>
</dbReference>
<gene>
    <name evidence="7" type="ORF">CEUSTIGMA_g10895.t1</name>
</gene>
<dbReference type="STRING" id="1157962.A0A250XL05"/>
<evidence type="ECO:0000256" key="1">
    <source>
        <dbReference type="ARBA" id="ARBA00001966"/>
    </source>
</evidence>
<dbReference type="Pfam" id="PF01507">
    <property type="entry name" value="PAPS_reduct"/>
    <property type="match status" value="1"/>
</dbReference>
<accession>A0A250XL05</accession>
<dbReference type="InterPro" id="IPR004511">
    <property type="entry name" value="PAPS/APS_Rdtase"/>
</dbReference>
<proteinExistence type="inferred from homology"/>
<dbReference type="PROSITE" id="PS51352">
    <property type="entry name" value="THIOREDOXIN_2"/>
    <property type="match status" value="1"/>
</dbReference>
<keyword evidence="5" id="KW-0411">Iron-sulfur</keyword>
<dbReference type="InterPro" id="IPR014729">
    <property type="entry name" value="Rossmann-like_a/b/a_fold"/>
</dbReference>
<evidence type="ECO:0000256" key="2">
    <source>
        <dbReference type="ARBA" id="ARBA00022723"/>
    </source>
</evidence>
<dbReference type="Gene3D" id="3.40.30.10">
    <property type="entry name" value="Glutaredoxin"/>
    <property type="match status" value="1"/>
</dbReference>
<dbReference type="PANTHER" id="PTHR46482">
    <property type="entry name" value="5'-ADENYLYLSULFATE REDUCTASE 3, CHLOROPLASTIC"/>
    <property type="match status" value="1"/>
</dbReference>
<dbReference type="GO" id="GO:0051536">
    <property type="term" value="F:iron-sulfur cluster binding"/>
    <property type="evidence" value="ECO:0007669"/>
    <property type="project" value="UniProtKB-KW"/>
</dbReference>
<dbReference type="InterPro" id="IPR002500">
    <property type="entry name" value="PAPS_reduct_dom"/>
</dbReference>
<dbReference type="Proteomes" id="UP000232323">
    <property type="component" value="Unassembled WGS sequence"/>
</dbReference>
<organism evidence="7 8">
    <name type="scientific">Chlamydomonas eustigma</name>
    <dbReference type="NCBI Taxonomy" id="1157962"/>
    <lineage>
        <taxon>Eukaryota</taxon>
        <taxon>Viridiplantae</taxon>
        <taxon>Chlorophyta</taxon>
        <taxon>core chlorophytes</taxon>
        <taxon>Chlorophyceae</taxon>
        <taxon>CS clade</taxon>
        <taxon>Chlamydomonadales</taxon>
        <taxon>Chlamydomonadaceae</taxon>
        <taxon>Chlamydomonas</taxon>
    </lineage>
</organism>
<evidence type="ECO:0000313" key="8">
    <source>
        <dbReference type="Proteomes" id="UP000232323"/>
    </source>
</evidence>
<keyword evidence="2" id="KW-0479">Metal-binding</keyword>
<keyword evidence="4" id="KW-0408">Iron</keyword>
<dbReference type="AlphaFoldDB" id="A0A250XL05"/>
<evidence type="ECO:0000259" key="6">
    <source>
        <dbReference type="PROSITE" id="PS51352"/>
    </source>
</evidence>
<protein>
    <recommendedName>
        <fullName evidence="6">Thioredoxin domain-containing protein</fullName>
    </recommendedName>
</protein>
<comment type="cofactor">
    <cofactor evidence="1">
        <name>[4Fe-4S] cluster</name>
        <dbReference type="ChEBI" id="CHEBI:49883"/>
    </cofactor>
</comment>
<evidence type="ECO:0000256" key="3">
    <source>
        <dbReference type="ARBA" id="ARBA00023002"/>
    </source>
</evidence>
<dbReference type="CDD" id="cd23945">
    <property type="entry name" value="PAPS_reductase"/>
    <property type="match status" value="1"/>
</dbReference>
<dbReference type="PANTHER" id="PTHR46482:SF9">
    <property type="entry name" value="5'-ADENYLYLSULFATE REDUCTASE 1, CHLOROPLASTIC"/>
    <property type="match status" value="1"/>
</dbReference>
<dbReference type="GO" id="GO:0019379">
    <property type="term" value="P:sulfate assimilation, phosphoadenylyl sulfate reduction by phosphoadenylyl-sulfate reductase (thioredoxin)"/>
    <property type="evidence" value="ECO:0007669"/>
    <property type="project" value="InterPro"/>
</dbReference>
<evidence type="ECO:0000256" key="4">
    <source>
        <dbReference type="ARBA" id="ARBA00023004"/>
    </source>
</evidence>
<dbReference type="NCBIfam" id="NF002537">
    <property type="entry name" value="PRK02090.1"/>
    <property type="match status" value="1"/>
</dbReference>
<keyword evidence="8" id="KW-1185">Reference proteome</keyword>
<dbReference type="InterPro" id="IPR013766">
    <property type="entry name" value="Thioredoxin_domain"/>
</dbReference>
<dbReference type="InterPro" id="IPR036249">
    <property type="entry name" value="Thioredoxin-like_sf"/>
</dbReference>
<feature type="domain" description="Thioredoxin" evidence="6">
    <location>
        <begin position="280"/>
        <end position="410"/>
    </location>
</feature>